<dbReference type="InterPro" id="IPR007345">
    <property type="entry name" value="Polysacch_pyruvyl_Trfase"/>
</dbReference>
<dbReference type="GO" id="GO:0016740">
    <property type="term" value="F:transferase activity"/>
    <property type="evidence" value="ECO:0007669"/>
    <property type="project" value="UniProtKB-KW"/>
</dbReference>
<dbReference type="Proteomes" id="UP000261210">
    <property type="component" value="Unassembled WGS sequence"/>
</dbReference>
<reference evidence="2 3" key="1">
    <citation type="submission" date="2018-08" db="EMBL/GenBank/DDBJ databases">
        <title>A genome reference for cultivated species of the human gut microbiota.</title>
        <authorList>
            <person name="Zou Y."/>
            <person name="Xue W."/>
            <person name="Luo G."/>
        </authorList>
    </citation>
    <scope>NUCLEOTIDE SEQUENCE [LARGE SCALE GENOMIC DNA]</scope>
    <source>
        <strain evidence="2 3">TF10-34</strain>
    </source>
</reference>
<evidence type="ECO:0000313" key="3">
    <source>
        <dbReference type="Proteomes" id="UP000261210"/>
    </source>
</evidence>
<accession>A0A3E4NGI8</accession>
<evidence type="ECO:0000259" key="1">
    <source>
        <dbReference type="Pfam" id="PF04230"/>
    </source>
</evidence>
<dbReference type="Pfam" id="PF04230">
    <property type="entry name" value="PS_pyruv_trans"/>
    <property type="match status" value="1"/>
</dbReference>
<name>A0A3E4NGI8_9BACE</name>
<feature type="domain" description="Polysaccharide pyruvyl transferase" evidence="1">
    <location>
        <begin position="13"/>
        <end position="322"/>
    </location>
</feature>
<protein>
    <submittedName>
        <fullName evidence="2">Polysaccharide pyruvyl transferase family protein</fullName>
    </submittedName>
</protein>
<proteinExistence type="predicted"/>
<organism evidence="2 3">
    <name type="scientific">Bacteroides xylanisolvens</name>
    <dbReference type="NCBI Taxonomy" id="371601"/>
    <lineage>
        <taxon>Bacteria</taxon>
        <taxon>Pseudomonadati</taxon>
        <taxon>Bacteroidota</taxon>
        <taxon>Bacteroidia</taxon>
        <taxon>Bacteroidales</taxon>
        <taxon>Bacteroidaceae</taxon>
        <taxon>Bacteroides</taxon>
    </lineage>
</organism>
<gene>
    <name evidence="2" type="ORF">DXD03_10085</name>
</gene>
<dbReference type="EMBL" id="QSQU01000012">
    <property type="protein sequence ID" value="RGK63114.1"/>
    <property type="molecule type" value="Genomic_DNA"/>
</dbReference>
<dbReference type="AlphaFoldDB" id="A0A3E4NGI8"/>
<evidence type="ECO:0000313" key="2">
    <source>
        <dbReference type="EMBL" id="RGK63114.1"/>
    </source>
</evidence>
<comment type="caution">
    <text evidence="2">The sequence shown here is derived from an EMBL/GenBank/DDBJ whole genome shotgun (WGS) entry which is preliminary data.</text>
</comment>
<sequence length="405" mass="46217">MNIGILTFYKVANFGANIQGVSTYCYLKNAGHNPIFLNYLSHRTEDELEKGYNDSIQVKAHLDFVNNVCINQTENLYGSKDIERMINEYLLDAIIIGSDAVVQHHPLFSRIHKGRRKPFYIAHPVPERMFPNPFWGIGFAIMIPTAMMSVSSQNSKYSQFSKSLKSKMRETLANMKYISVRDTWTRDMMLAIGTPQNIEVTPDPVFSFNYNAGALVPSEEDIRNRFNLPKQYVLVSLHSQSLSVNILDELNQKLKNHGKECVAFPMPNGIKFQHNFDYQVNVPLSPIDWYALIKYSSGYVGSNMHPIIVSLHNAVPCFSIDHWGTKDFFNRTVRDGSSKVEHIMGIFSLKANVRPINAGVCEVSAEQIVTALQNFPKEKVRAVAAERYEQYKKMMEDIIDSLQKR</sequence>
<dbReference type="RefSeq" id="WP_117683853.1">
    <property type="nucleotide sequence ID" value="NZ_DAWCUS010000003.1"/>
</dbReference>
<keyword evidence="2" id="KW-0808">Transferase</keyword>